<evidence type="ECO:0000256" key="1">
    <source>
        <dbReference type="ARBA" id="ARBA00023015"/>
    </source>
</evidence>
<feature type="domain" description="HTH luxR-type" evidence="4">
    <location>
        <begin position="179"/>
        <end position="244"/>
    </location>
</feature>
<evidence type="ECO:0000256" key="3">
    <source>
        <dbReference type="ARBA" id="ARBA00023163"/>
    </source>
</evidence>
<dbReference type="Gene3D" id="1.10.10.10">
    <property type="entry name" value="Winged helix-like DNA-binding domain superfamily/Winged helix DNA-binding domain"/>
    <property type="match status" value="1"/>
</dbReference>
<name>A0ABT3FYR6_9BACT</name>
<accession>A0ABT3FYR6</accession>
<evidence type="ECO:0000313" key="5">
    <source>
        <dbReference type="EMBL" id="MCW1912459.1"/>
    </source>
</evidence>
<evidence type="ECO:0000256" key="2">
    <source>
        <dbReference type="ARBA" id="ARBA00023125"/>
    </source>
</evidence>
<keyword evidence="6" id="KW-1185">Reference proteome</keyword>
<protein>
    <submittedName>
        <fullName evidence="5">Helix-turn-helix transcriptional regulator</fullName>
    </submittedName>
</protein>
<dbReference type="CDD" id="cd06170">
    <property type="entry name" value="LuxR_C_like"/>
    <property type="match status" value="1"/>
</dbReference>
<comment type="caution">
    <text evidence="5">The sequence shown here is derived from an EMBL/GenBank/DDBJ whole genome shotgun (WGS) entry which is preliminary data.</text>
</comment>
<proteinExistence type="predicted"/>
<gene>
    <name evidence="5" type="ORF">OJ996_02670</name>
</gene>
<dbReference type="PANTHER" id="PTHR44688:SF16">
    <property type="entry name" value="DNA-BINDING TRANSCRIPTIONAL ACTIVATOR DEVR_DOSR"/>
    <property type="match status" value="1"/>
</dbReference>
<keyword evidence="3" id="KW-0804">Transcription</keyword>
<dbReference type="EMBL" id="JAPDDR010000001">
    <property type="protein sequence ID" value="MCW1912459.1"/>
    <property type="molecule type" value="Genomic_DNA"/>
</dbReference>
<dbReference type="InterPro" id="IPR036388">
    <property type="entry name" value="WH-like_DNA-bd_sf"/>
</dbReference>
<dbReference type="InterPro" id="IPR000792">
    <property type="entry name" value="Tscrpt_reg_LuxR_C"/>
</dbReference>
<organism evidence="5 6">
    <name type="scientific">Luteolibacter rhizosphaerae</name>
    <dbReference type="NCBI Taxonomy" id="2989719"/>
    <lineage>
        <taxon>Bacteria</taxon>
        <taxon>Pseudomonadati</taxon>
        <taxon>Verrucomicrobiota</taxon>
        <taxon>Verrucomicrobiia</taxon>
        <taxon>Verrucomicrobiales</taxon>
        <taxon>Verrucomicrobiaceae</taxon>
        <taxon>Luteolibacter</taxon>
    </lineage>
</organism>
<dbReference type="PANTHER" id="PTHR44688">
    <property type="entry name" value="DNA-BINDING TRANSCRIPTIONAL ACTIVATOR DEVR_DOSR"/>
    <property type="match status" value="1"/>
</dbReference>
<dbReference type="Pfam" id="PF00196">
    <property type="entry name" value="GerE"/>
    <property type="match status" value="1"/>
</dbReference>
<dbReference type="PROSITE" id="PS50043">
    <property type="entry name" value="HTH_LUXR_2"/>
    <property type="match status" value="1"/>
</dbReference>
<dbReference type="PRINTS" id="PR00038">
    <property type="entry name" value="HTHLUXR"/>
</dbReference>
<reference evidence="5" key="1">
    <citation type="submission" date="2022-10" db="EMBL/GenBank/DDBJ databases">
        <title>Luteolibacter sp. GHJ8, whole genome shotgun sequencing project.</title>
        <authorList>
            <person name="Zhao G."/>
            <person name="Shen L."/>
        </authorList>
    </citation>
    <scope>NUCLEOTIDE SEQUENCE</scope>
    <source>
        <strain evidence="5">GHJ8</strain>
    </source>
</reference>
<keyword evidence="1" id="KW-0805">Transcription regulation</keyword>
<dbReference type="Proteomes" id="UP001165653">
    <property type="component" value="Unassembled WGS sequence"/>
</dbReference>
<evidence type="ECO:0000259" key="4">
    <source>
        <dbReference type="PROSITE" id="PS50043"/>
    </source>
</evidence>
<evidence type="ECO:0000313" key="6">
    <source>
        <dbReference type="Proteomes" id="UP001165653"/>
    </source>
</evidence>
<keyword evidence="2" id="KW-0238">DNA-binding</keyword>
<dbReference type="SUPFAM" id="SSF46894">
    <property type="entry name" value="C-terminal effector domain of the bipartite response regulators"/>
    <property type="match status" value="1"/>
</dbReference>
<dbReference type="InterPro" id="IPR016032">
    <property type="entry name" value="Sig_transdc_resp-reg_C-effctor"/>
</dbReference>
<dbReference type="SMART" id="SM00421">
    <property type="entry name" value="HTH_LUXR"/>
    <property type="match status" value="1"/>
</dbReference>
<sequence length="255" mass="28899">MIRLVGDVGASRGGPHEKRRVLMDGLIRLVDAHRWFWTLSSRERIQPGKQPLYTAVAHGGFEDGQFPKLLRALDHPGSWGIFTSMSREMKERSQHLTWTRRQMDSEGYFVREEVKELWHDAGIGDLMISACPLPDGDLSAVGIYRQVGEDSFDARAARMAHIVLAEVPWLHETEWPEEKKALLPSLSPRRRTVLHLMLEGQSRKEMAATMGISVHTIDGYVKDIFRHFRVHSQAELIARFRSGDAEIPPDPGTGS</sequence>
<dbReference type="RefSeq" id="WP_264510867.1">
    <property type="nucleotide sequence ID" value="NZ_JAPDDR010000001.1"/>
</dbReference>